<keyword evidence="2" id="KW-1185">Reference proteome</keyword>
<dbReference type="InterPro" id="IPR011008">
    <property type="entry name" value="Dimeric_a/b-barrel"/>
</dbReference>
<dbReference type="SUPFAM" id="SSF54909">
    <property type="entry name" value="Dimeric alpha+beta barrel"/>
    <property type="match status" value="1"/>
</dbReference>
<dbReference type="AlphaFoldDB" id="A0AA39P201"/>
<sequence>MLLRTGGGHIANELLQSSPVIQSVKIMESHSKVAIPNTEKTAGAPVGLVIFFKAKPGKADATTIFSFIEEEEQTLVWFGLEYPNTPGLFAVLDFFTDEEGRKFHLAVKAAQVVQAVPDELLAKPADAADVDAVATKITARV</sequence>
<evidence type="ECO:0000313" key="2">
    <source>
        <dbReference type="Proteomes" id="UP001175227"/>
    </source>
</evidence>
<gene>
    <name evidence="1" type="ORF">IW261DRAFT_1595130</name>
</gene>
<name>A0AA39P201_9AGAR</name>
<comment type="caution">
    <text evidence="1">The sequence shown here is derived from an EMBL/GenBank/DDBJ whole genome shotgun (WGS) entry which is preliminary data.</text>
</comment>
<dbReference type="Gene3D" id="3.30.70.100">
    <property type="match status" value="1"/>
</dbReference>
<dbReference type="Proteomes" id="UP001175227">
    <property type="component" value="Unassembled WGS sequence"/>
</dbReference>
<evidence type="ECO:0000313" key="1">
    <source>
        <dbReference type="EMBL" id="KAK0476088.1"/>
    </source>
</evidence>
<protein>
    <submittedName>
        <fullName evidence="1">Uncharacterized protein</fullName>
    </submittedName>
</protein>
<dbReference type="EMBL" id="JAUEPR010000021">
    <property type="protein sequence ID" value="KAK0476088.1"/>
    <property type="molecule type" value="Genomic_DNA"/>
</dbReference>
<organism evidence="1 2">
    <name type="scientific">Armillaria novae-zelandiae</name>
    <dbReference type="NCBI Taxonomy" id="153914"/>
    <lineage>
        <taxon>Eukaryota</taxon>
        <taxon>Fungi</taxon>
        <taxon>Dikarya</taxon>
        <taxon>Basidiomycota</taxon>
        <taxon>Agaricomycotina</taxon>
        <taxon>Agaricomycetes</taxon>
        <taxon>Agaricomycetidae</taxon>
        <taxon>Agaricales</taxon>
        <taxon>Marasmiineae</taxon>
        <taxon>Physalacriaceae</taxon>
        <taxon>Armillaria</taxon>
    </lineage>
</organism>
<proteinExistence type="predicted"/>
<accession>A0AA39P201</accession>
<reference evidence="1" key="1">
    <citation type="submission" date="2023-06" db="EMBL/GenBank/DDBJ databases">
        <authorList>
            <consortium name="Lawrence Berkeley National Laboratory"/>
            <person name="Ahrendt S."/>
            <person name="Sahu N."/>
            <person name="Indic B."/>
            <person name="Wong-Bajracharya J."/>
            <person name="Merenyi Z."/>
            <person name="Ke H.-M."/>
            <person name="Monk M."/>
            <person name="Kocsube S."/>
            <person name="Drula E."/>
            <person name="Lipzen A."/>
            <person name="Balint B."/>
            <person name="Henrissat B."/>
            <person name="Andreopoulos B."/>
            <person name="Martin F.M."/>
            <person name="Harder C.B."/>
            <person name="Rigling D."/>
            <person name="Ford K.L."/>
            <person name="Foster G.D."/>
            <person name="Pangilinan J."/>
            <person name="Papanicolaou A."/>
            <person name="Barry K."/>
            <person name="LaButti K."/>
            <person name="Viragh M."/>
            <person name="Koriabine M."/>
            <person name="Yan M."/>
            <person name="Riley R."/>
            <person name="Champramary S."/>
            <person name="Plett K.L."/>
            <person name="Tsai I.J."/>
            <person name="Slot J."/>
            <person name="Sipos G."/>
            <person name="Plett J."/>
            <person name="Nagy L.G."/>
            <person name="Grigoriev I.V."/>
        </authorList>
    </citation>
    <scope>NUCLEOTIDE SEQUENCE</scope>
    <source>
        <strain evidence="1">ICMP 16352</strain>
    </source>
</reference>